<evidence type="ECO:0000313" key="7">
    <source>
        <dbReference type="EMBL" id="KAF9468109.1"/>
    </source>
</evidence>
<comment type="similarity">
    <text evidence="1">Belongs to the peptidase A1 family.</text>
</comment>
<keyword evidence="3" id="KW-1015">Disulfide bond</keyword>
<accession>A0A9P5YF45</accession>
<dbReference type="InterPro" id="IPR034164">
    <property type="entry name" value="Pepsin-like_dom"/>
</dbReference>
<evidence type="ECO:0000256" key="2">
    <source>
        <dbReference type="PIRSR" id="PIRSR601461-1"/>
    </source>
</evidence>
<dbReference type="PRINTS" id="PR00792">
    <property type="entry name" value="PEPSIN"/>
</dbReference>
<evidence type="ECO:0000259" key="6">
    <source>
        <dbReference type="PROSITE" id="PS51767"/>
    </source>
</evidence>
<keyword evidence="4" id="KW-1133">Transmembrane helix</keyword>
<dbReference type="InterPro" id="IPR021109">
    <property type="entry name" value="Peptidase_aspartic_dom_sf"/>
</dbReference>
<dbReference type="CDD" id="cd05471">
    <property type="entry name" value="pepsin_like"/>
    <property type="match status" value="1"/>
</dbReference>
<dbReference type="Pfam" id="PF00026">
    <property type="entry name" value="Asp"/>
    <property type="match status" value="1"/>
</dbReference>
<proteinExistence type="inferred from homology"/>
<dbReference type="InterPro" id="IPR033121">
    <property type="entry name" value="PEPTIDASE_A1"/>
</dbReference>
<feature type="active site" evidence="2">
    <location>
        <position position="86"/>
    </location>
</feature>
<dbReference type="PANTHER" id="PTHR47966:SF74">
    <property type="entry name" value="AGR407CP"/>
    <property type="match status" value="1"/>
</dbReference>
<reference evidence="7" key="1">
    <citation type="submission" date="2020-11" db="EMBL/GenBank/DDBJ databases">
        <authorList>
            <consortium name="DOE Joint Genome Institute"/>
            <person name="Ahrendt S."/>
            <person name="Riley R."/>
            <person name="Andreopoulos W."/>
            <person name="Labutti K."/>
            <person name="Pangilinan J."/>
            <person name="Ruiz-Duenas F.J."/>
            <person name="Barrasa J.M."/>
            <person name="Sanchez-Garcia M."/>
            <person name="Camarero S."/>
            <person name="Miyauchi S."/>
            <person name="Serrano A."/>
            <person name="Linde D."/>
            <person name="Babiker R."/>
            <person name="Drula E."/>
            <person name="Ayuso-Fernandez I."/>
            <person name="Pacheco R."/>
            <person name="Padilla G."/>
            <person name="Ferreira P."/>
            <person name="Barriuso J."/>
            <person name="Kellner H."/>
            <person name="Castanera R."/>
            <person name="Alfaro M."/>
            <person name="Ramirez L."/>
            <person name="Pisabarro A.G."/>
            <person name="Kuo A."/>
            <person name="Tritt A."/>
            <person name="Lipzen A."/>
            <person name="He G."/>
            <person name="Yan M."/>
            <person name="Ng V."/>
            <person name="Cullen D."/>
            <person name="Martin F."/>
            <person name="Rosso M.-N."/>
            <person name="Henrissat B."/>
            <person name="Hibbett D."/>
            <person name="Martinez A.T."/>
            <person name="Grigoriev I.V."/>
        </authorList>
    </citation>
    <scope>NUCLEOTIDE SEQUENCE</scope>
    <source>
        <strain evidence="7">CBS 247.69</strain>
    </source>
</reference>
<feature type="signal peptide" evidence="5">
    <location>
        <begin position="1"/>
        <end position="19"/>
    </location>
</feature>
<keyword evidence="4" id="KW-0812">Transmembrane</keyword>
<protein>
    <submittedName>
        <fullName evidence="7">Aspartic peptidase A1</fullName>
    </submittedName>
</protein>
<dbReference type="SUPFAM" id="SSF50630">
    <property type="entry name" value="Acid proteases"/>
    <property type="match status" value="1"/>
</dbReference>
<feature type="domain" description="Peptidase A1" evidence="6">
    <location>
        <begin position="70"/>
        <end position="413"/>
    </location>
</feature>
<evidence type="ECO:0000256" key="4">
    <source>
        <dbReference type="SAM" id="Phobius"/>
    </source>
</evidence>
<feature type="disulfide bond" evidence="3">
    <location>
        <begin position="99"/>
        <end position="104"/>
    </location>
</feature>
<dbReference type="OrthoDB" id="771136at2759"/>
<name>A0A9P5YF45_9AGAR</name>
<evidence type="ECO:0000313" key="8">
    <source>
        <dbReference type="Proteomes" id="UP000807353"/>
    </source>
</evidence>
<dbReference type="EMBL" id="MU150234">
    <property type="protein sequence ID" value="KAF9468109.1"/>
    <property type="molecule type" value="Genomic_DNA"/>
</dbReference>
<keyword evidence="8" id="KW-1185">Reference proteome</keyword>
<comment type="caution">
    <text evidence="7">The sequence shown here is derived from an EMBL/GenBank/DDBJ whole genome shotgun (WGS) entry which is preliminary data.</text>
</comment>
<dbReference type="Gene3D" id="2.40.70.10">
    <property type="entry name" value="Acid Proteases"/>
    <property type="match status" value="2"/>
</dbReference>
<dbReference type="PROSITE" id="PS51767">
    <property type="entry name" value="PEPTIDASE_A1"/>
    <property type="match status" value="1"/>
</dbReference>
<dbReference type="Proteomes" id="UP000807353">
    <property type="component" value="Unassembled WGS sequence"/>
</dbReference>
<keyword evidence="4" id="KW-0472">Membrane</keyword>
<evidence type="ECO:0000256" key="1">
    <source>
        <dbReference type="ARBA" id="ARBA00007447"/>
    </source>
</evidence>
<feature type="chain" id="PRO_5040268479" evidence="5">
    <location>
        <begin position="20"/>
        <end position="567"/>
    </location>
</feature>
<evidence type="ECO:0000256" key="5">
    <source>
        <dbReference type="SAM" id="SignalP"/>
    </source>
</evidence>
<gene>
    <name evidence="7" type="ORF">BDZ94DRAFT_1154562</name>
</gene>
<feature type="transmembrane region" description="Helical" evidence="4">
    <location>
        <begin position="544"/>
        <end position="566"/>
    </location>
</feature>
<feature type="active site" evidence="2">
    <location>
        <position position="298"/>
    </location>
</feature>
<dbReference type="InterPro" id="IPR001461">
    <property type="entry name" value="Aspartic_peptidase_A1"/>
</dbReference>
<dbReference type="PANTHER" id="PTHR47966">
    <property type="entry name" value="BETA-SITE APP-CLEAVING ENZYME, ISOFORM A-RELATED"/>
    <property type="match status" value="1"/>
</dbReference>
<dbReference type="AlphaFoldDB" id="A0A9P5YF45"/>
<organism evidence="7 8">
    <name type="scientific">Collybia nuda</name>
    <dbReference type="NCBI Taxonomy" id="64659"/>
    <lineage>
        <taxon>Eukaryota</taxon>
        <taxon>Fungi</taxon>
        <taxon>Dikarya</taxon>
        <taxon>Basidiomycota</taxon>
        <taxon>Agaricomycotina</taxon>
        <taxon>Agaricomycetes</taxon>
        <taxon>Agaricomycetidae</taxon>
        <taxon>Agaricales</taxon>
        <taxon>Tricholomatineae</taxon>
        <taxon>Clitocybaceae</taxon>
        <taxon>Collybia</taxon>
    </lineage>
</organism>
<keyword evidence="5" id="KW-0732">Signal</keyword>
<evidence type="ECO:0000256" key="3">
    <source>
        <dbReference type="PIRSR" id="PIRSR601461-2"/>
    </source>
</evidence>
<dbReference type="GO" id="GO:0006508">
    <property type="term" value="P:proteolysis"/>
    <property type="evidence" value="ECO:0007669"/>
    <property type="project" value="InterPro"/>
</dbReference>
<sequence>MWSSFALFLFLDFFIFVSAKSLVPRLDQLQSQSDPITIPIRMLSPRAFAENDNIGSGITPVTMSMDRQSYFAVIKIGDINFRVVLDTASSDLWVMSSDCNTHSCTTVPRYPLAYQSPTFTTIDGNSTQFLASYADGTTASGFVAKERVQFANLTIQNQVFGMVTNCNVTMTDQTSGIIGLGFPRLSSIPSSVTNSTPFFLALAQQGLLDYPLFGFSLTRNATGTLSIGDFLLTFLPCNASHISWNNVAEFSPFSTESNSSSYLQWVIPIQDLSVNGTQITPTPTFPASTHNSSLALFDIGAPGIYGPFPDVSRVFDLIDGARLVDPNGQWAVPCDTVVPMTFAFGGHNYTVQPSDYIIGPATGNPNICLSWPRALPPSADGIDWQMGNAFLRTVYSIYSYGINSKEPPMIGLYPLRNATDKPETTDSVASILSSISATVATTIPNFLLPTPTFTTPAYAFNTSVSAAIGGIVSSGLAPSTYRPILGNLNVSAIPTISPSPTLVTLVVTDGSGAIATSIQSMAAVSVTLGVPPGWNAAHTLHMPLFTTFMVLIIPWTLVYMTDIFVYV</sequence>
<dbReference type="GO" id="GO:0004190">
    <property type="term" value="F:aspartic-type endopeptidase activity"/>
    <property type="evidence" value="ECO:0007669"/>
    <property type="project" value="InterPro"/>
</dbReference>